<organism evidence="5 6">
    <name type="scientific">Candidatus Lloydbacteria bacterium RIFCSPHIGHO2_02_FULL_50_13</name>
    <dbReference type="NCBI Taxonomy" id="1798661"/>
    <lineage>
        <taxon>Bacteria</taxon>
        <taxon>Candidatus Lloydiibacteriota</taxon>
    </lineage>
</organism>
<name>A0A1G2D3Q9_9BACT</name>
<evidence type="ECO:0000313" key="6">
    <source>
        <dbReference type="Proteomes" id="UP000177996"/>
    </source>
</evidence>
<dbReference type="AlphaFoldDB" id="A0A1G2D3Q9"/>
<reference evidence="5 6" key="1">
    <citation type="journal article" date="2016" name="Nat. Commun.">
        <title>Thousands of microbial genomes shed light on interconnected biogeochemical processes in an aquifer system.</title>
        <authorList>
            <person name="Anantharaman K."/>
            <person name="Brown C.T."/>
            <person name="Hug L.A."/>
            <person name="Sharon I."/>
            <person name="Castelle C.J."/>
            <person name="Probst A.J."/>
            <person name="Thomas B.C."/>
            <person name="Singh A."/>
            <person name="Wilkins M.J."/>
            <person name="Karaoz U."/>
            <person name="Brodie E.L."/>
            <person name="Williams K.H."/>
            <person name="Hubbard S.S."/>
            <person name="Banfield J.F."/>
        </authorList>
    </citation>
    <scope>NUCLEOTIDE SEQUENCE [LARGE SCALE GENOMIC DNA]</scope>
</reference>
<comment type="caution">
    <text evidence="5">The sequence shown here is derived from an EMBL/GenBank/DDBJ whole genome shotgun (WGS) entry which is preliminary data.</text>
</comment>
<keyword evidence="3" id="KW-1133">Transmembrane helix</keyword>
<evidence type="ECO:0000256" key="2">
    <source>
        <dbReference type="SAM" id="MobiDB-lite"/>
    </source>
</evidence>
<feature type="region of interest" description="Disordered" evidence="2">
    <location>
        <begin position="74"/>
        <end position="102"/>
    </location>
</feature>
<feature type="domain" description="Ada DNA repair metal-binding" evidence="4">
    <location>
        <begin position="116"/>
        <end position="162"/>
    </location>
</feature>
<sequence length="164" mass="18097">MWQFLKKLKNLYSHPTSNGVKVADAEFKDLPKDIFVLVLIILVGLGAFFLGRISTAERERKAELRLLQTAPEDTTGFKREGESPTVLPLNLPPTAPQEPKAGGTTTLGVSVVRGAYVASKKGEVYYLPWCGGVKLIKEENKIWFATKEDAEQKGYRPAANCKGM</sequence>
<dbReference type="InterPro" id="IPR004026">
    <property type="entry name" value="Ada_DNA_repair_Zn-bd"/>
</dbReference>
<accession>A0A1G2D3Q9</accession>
<dbReference type="InterPro" id="IPR035451">
    <property type="entry name" value="Ada-like_dom_sf"/>
</dbReference>
<evidence type="ECO:0000256" key="1">
    <source>
        <dbReference type="ARBA" id="ARBA00023159"/>
    </source>
</evidence>
<evidence type="ECO:0000259" key="4">
    <source>
        <dbReference type="Pfam" id="PF02805"/>
    </source>
</evidence>
<dbReference type="SUPFAM" id="SSF57884">
    <property type="entry name" value="Ada DNA repair protein, N-terminal domain (N-Ada 10)"/>
    <property type="match status" value="1"/>
</dbReference>
<dbReference type="Gene3D" id="3.40.10.10">
    <property type="entry name" value="DNA Methylphosphotriester Repair Domain"/>
    <property type="match status" value="1"/>
</dbReference>
<gene>
    <name evidence="5" type="ORF">A3D65_06265</name>
</gene>
<dbReference type="Proteomes" id="UP000177996">
    <property type="component" value="Unassembled WGS sequence"/>
</dbReference>
<proteinExistence type="predicted"/>
<evidence type="ECO:0000313" key="5">
    <source>
        <dbReference type="EMBL" id="OGZ08092.1"/>
    </source>
</evidence>
<dbReference type="STRING" id="1798661.A3D65_06265"/>
<dbReference type="Pfam" id="PF02805">
    <property type="entry name" value="Ada_Zn_binding"/>
    <property type="match status" value="1"/>
</dbReference>
<protein>
    <recommendedName>
        <fullName evidence="4">Ada DNA repair metal-binding domain-containing protein</fullName>
    </recommendedName>
</protein>
<keyword evidence="3" id="KW-0812">Transmembrane</keyword>
<dbReference type="EMBL" id="MHLL01000043">
    <property type="protein sequence ID" value="OGZ08092.1"/>
    <property type="molecule type" value="Genomic_DNA"/>
</dbReference>
<keyword evidence="1" id="KW-0010">Activator</keyword>
<keyword evidence="3" id="KW-0472">Membrane</keyword>
<feature type="transmembrane region" description="Helical" evidence="3">
    <location>
        <begin position="34"/>
        <end position="51"/>
    </location>
</feature>
<evidence type="ECO:0000256" key="3">
    <source>
        <dbReference type="SAM" id="Phobius"/>
    </source>
</evidence>